<comment type="caution">
    <text evidence="9">The sequence shown here is derived from an EMBL/GenBank/DDBJ whole genome shotgun (WGS) entry which is preliminary data.</text>
</comment>
<name>A0ABY2BVU3_9ACTN</name>
<feature type="modified residue" description="4-aspartylphosphate" evidence="5">
    <location>
        <position position="36"/>
    </location>
</feature>
<sequence>MLVNSAPGLEVIAEAANGRQAYELARTERADVILMDIRMPELDGLAATRLITADESLAGVKVLILTTFEVDEYVFEAIRAGASGFLGKSVEPHELISAIRVVARGDALLSPKAVRGLMNRFLAQPELDPATGSGELSVLTEREREVVGLVALGLSNDEIAERLVLSPLTAKTHVNRAMVKLEARDRAQLVVIAYRTGLVRAGSTQQPGTPEQLGSAQQPGPEQHPGAIGVQPGGVGVHPV</sequence>
<dbReference type="Gene3D" id="3.40.50.2300">
    <property type="match status" value="1"/>
</dbReference>
<dbReference type="InterPro" id="IPR039420">
    <property type="entry name" value="WalR-like"/>
</dbReference>
<dbReference type="InterPro" id="IPR058245">
    <property type="entry name" value="NreC/VraR/RcsB-like_REC"/>
</dbReference>
<dbReference type="InterPro" id="IPR000792">
    <property type="entry name" value="Tscrpt_reg_LuxR_C"/>
</dbReference>
<dbReference type="Pfam" id="PF00196">
    <property type="entry name" value="GerE"/>
    <property type="match status" value="1"/>
</dbReference>
<evidence type="ECO:0000313" key="10">
    <source>
        <dbReference type="Proteomes" id="UP000295818"/>
    </source>
</evidence>
<dbReference type="Proteomes" id="UP000295818">
    <property type="component" value="Unassembled WGS sequence"/>
</dbReference>
<evidence type="ECO:0000259" key="7">
    <source>
        <dbReference type="PROSITE" id="PS50043"/>
    </source>
</evidence>
<dbReference type="Pfam" id="PF00072">
    <property type="entry name" value="Response_reg"/>
    <property type="match status" value="1"/>
</dbReference>
<dbReference type="CDD" id="cd17535">
    <property type="entry name" value="REC_NarL-like"/>
    <property type="match status" value="1"/>
</dbReference>
<feature type="compositionally biased region" description="Polar residues" evidence="6">
    <location>
        <begin position="202"/>
        <end position="220"/>
    </location>
</feature>
<feature type="domain" description="Response regulatory" evidence="8">
    <location>
        <begin position="1"/>
        <end position="103"/>
    </location>
</feature>
<reference evidence="9 10" key="1">
    <citation type="journal article" date="2015" name="Stand. Genomic Sci.">
        <title>Genomic Encyclopedia of Bacterial and Archaeal Type Strains, Phase III: the genomes of soil and plant-associated and newly described type strains.</title>
        <authorList>
            <person name="Whitman W.B."/>
            <person name="Woyke T."/>
            <person name="Klenk H.P."/>
            <person name="Zhou Y."/>
            <person name="Lilburn T.G."/>
            <person name="Beck B.J."/>
            <person name="De Vos P."/>
            <person name="Vandamme P."/>
            <person name="Eisen J.A."/>
            <person name="Garrity G."/>
            <person name="Hugenholtz P."/>
            <person name="Kyrpides N.C."/>
        </authorList>
    </citation>
    <scope>NUCLEOTIDE SEQUENCE [LARGE SCALE GENOMIC DNA]</scope>
    <source>
        <strain evidence="9 10">VKM Ac-2538</strain>
    </source>
</reference>
<evidence type="ECO:0000256" key="5">
    <source>
        <dbReference type="PROSITE-ProRule" id="PRU00169"/>
    </source>
</evidence>
<evidence type="ECO:0000256" key="4">
    <source>
        <dbReference type="ARBA" id="ARBA00023163"/>
    </source>
</evidence>
<dbReference type="PROSITE" id="PS50110">
    <property type="entry name" value="RESPONSE_REGULATORY"/>
    <property type="match status" value="1"/>
</dbReference>
<feature type="region of interest" description="Disordered" evidence="6">
    <location>
        <begin position="202"/>
        <end position="240"/>
    </location>
</feature>
<feature type="domain" description="HTH luxR-type" evidence="7">
    <location>
        <begin position="132"/>
        <end position="197"/>
    </location>
</feature>
<keyword evidence="2" id="KW-0805">Transcription regulation</keyword>
<dbReference type="PRINTS" id="PR00038">
    <property type="entry name" value="HTHLUXR"/>
</dbReference>
<dbReference type="SUPFAM" id="SSF46894">
    <property type="entry name" value="C-terminal effector domain of the bipartite response regulators"/>
    <property type="match status" value="1"/>
</dbReference>
<feature type="compositionally biased region" description="Gly residues" evidence="6">
    <location>
        <begin position="231"/>
        <end position="240"/>
    </location>
</feature>
<dbReference type="SMART" id="SM00421">
    <property type="entry name" value="HTH_LUXR"/>
    <property type="match status" value="1"/>
</dbReference>
<dbReference type="GO" id="GO:0003677">
    <property type="term" value="F:DNA binding"/>
    <property type="evidence" value="ECO:0007669"/>
    <property type="project" value="UniProtKB-KW"/>
</dbReference>
<dbReference type="PROSITE" id="PS50043">
    <property type="entry name" value="HTH_LUXR_2"/>
    <property type="match status" value="1"/>
</dbReference>
<accession>A0ABY2BVU3</accession>
<evidence type="ECO:0000256" key="1">
    <source>
        <dbReference type="ARBA" id="ARBA00022553"/>
    </source>
</evidence>
<evidence type="ECO:0000313" key="9">
    <source>
        <dbReference type="EMBL" id="TCO32286.1"/>
    </source>
</evidence>
<dbReference type="EMBL" id="SLWM01000001">
    <property type="protein sequence ID" value="TCO32286.1"/>
    <property type="molecule type" value="Genomic_DNA"/>
</dbReference>
<proteinExistence type="predicted"/>
<protein>
    <submittedName>
        <fullName evidence="9">DNA-binding NarL/FixJ family response regulator</fullName>
    </submittedName>
</protein>
<dbReference type="SUPFAM" id="SSF52172">
    <property type="entry name" value="CheY-like"/>
    <property type="match status" value="1"/>
</dbReference>
<evidence type="ECO:0000256" key="6">
    <source>
        <dbReference type="SAM" id="MobiDB-lite"/>
    </source>
</evidence>
<evidence type="ECO:0000259" key="8">
    <source>
        <dbReference type="PROSITE" id="PS50110"/>
    </source>
</evidence>
<gene>
    <name evidence="9" type="ORF">EV644_101930</name>
</gene>
<keyword evidence="1 5" id="KW-0597">Phosphoprotein</keyword>
<organism evidence="9 10">
    <name type="scientific">Kribbella orskensis</name>
    <dbReference type="NCBI Taxonomy" id="2512216"/>
    <lineage>
        <taxon>Bacteria</taxon>
        <taxon>Bacillati</taxon>
        <taxon>Actinomycetota</taxon>
        <taxon>Actinomycetes</taxon>
        <taxon>Propionibacteriales</taxon>
        <taxon>Kribbellaceae</taxon>
        <taxon>Kribbella</taxon>
    </lineage>
</organism>
<dbReference type="InterPro" id="IPR001789">
    <property type="entry name" value="Sig_transdc_resp-reg_receiver"/>
</dbReference>
<evidence type="ECO:0000256" key="3">
    <source>
        <dbReference type="ARBA" id="ARBA00023125"/>
    </source>
</evidence>
<dbReference type="PANTHER" id="PTHR43214">
    <property type="entry name" value="TWO-COMPONENT RESPONSE REGULATOR"/>
    <property type="match status" value="1"/>
</dbReference>
<keyword evidence="3 9" id="KW-0238">DNA-binding</keyword>
<evidence type="ECO:0000256" key="2">
    <source>
        <dbReference type="ARBA" id="ARBA00023015"/>
    </source>
</evidence>
<dbReference type="CDD" id="cd06170">
    <property type="entry name" value="LuxR_C_like"/>
    <property type="match status" value="1"/>
</dbReference>
<keyword evidence="10" id="KW-1185">Reference proteome</keyword>
<dbReference type="InterPro" id="IPR011006">
    <property type="entry name" value="CheY-like_superfamily"/>
</dbReference>
<dbReference type="InterPro" id="IPR016032">
    <property type="entry name" value="Sig_transdc_resp-reg_C-effctor"/>
</dbReference>
<dbReference type="SMART" id="SM00448">
    <property type="entry name" value="REC"/>
    <property type="match status" value="1"/>
</dbReference>
<keyword evidence="4" id="KW-0804">Transcription</keyword>
<dbReference type="PANTHER" id="PTHR43214:SF24">
    <property type="entry name" value="TRANSCRIPTIONAL REGULATORY PROTEIN NARL-RELATED"/>
    <property type="match status" value="1"/>
</dbReference>